<protein>
    <recommendedName>
        <fullName evidence="4">Acid phosphatase 6, lysophosphatidic</fullName>
    </recommendedName>
</protein>
<dbReference type="Gene3D" id="3.40.50.1240">
    <property type="entry name" value="Phosphoglycerate mutase-like"/>
    <property type="match status" value="1"/>
</dbReference>
<reference evidence="2" key="1">
    <citation type="submission" date="2023-07" db="EMBL/GenBank/DDBJ databases">
        <authorList>
            <person name="Stuckert A."/>
        </authorList>
    </citation>
    <scope>NUCLEOTIDE SEQUENCE</scope>
</reference>
<dbReference type="EMBL" id="CAUEEQ010014132">
    <property type="protein sequence ID" value="CAJ0938167.1"/>
    <property type="molecule type" value="Genomic_DNA"/>
</dbReference>
<comment type="caution">
    <text evidence="2">The sequence shown here is derived from an EMBL/GenBank/DDBJ whole genome shotgun (WGS) entry which is preliminary data.</text>
</comment>
<dbReference type="InterPro" id="IPR000560">
    <property type="entry name" value="His_Pase_clade-2"/>
</dbReference>
<evidence type="ECO:0000313" key="2">
    <source>
        <dbReference type="EMBL" id="CAJ0938167.1"/>
    </source>
</evidence>
<dbReference type="PANTHER" id="PTHR11567">
    <property type="entry name" value="ACID PHOSPHATASE-RELATED"/>
    <property type="match status" value="1"/>
</dbReference>
<accession>A0ABN9LEM8</accession>
<dbReference type="InterPro" id="IPR029033">
    <property type="entry name" value="His_PPase_superfam"/>
</dbReference>
<evidence type="ECO:0008006" key="4">
    <source>
        <dbReference type="Google" id="ProtNLM"/>
    </source>
</evidence>
<sequence>MITWARVGLVGSIFYCLHKKRTAFAEVQKVTGQRGADSQDYELKLVQVVFRHGARTPLKQIPHNEQVEWSPTLLETPDHTHFNYRVTDLVGGPKPLSPFEEDYRSRTLKGGTFPGQLTTIGMQQMFSLGARIRKDYMEERGFLSPVFKASEVYVRSTNIVRNLESARCLLAGLFQQRQEGPVTIVTSDAGTEILYPNYQGCTALKRLTRVRFPVASSQPGMKDDLEKLQQELRIDSTMKVDFFLLLDNLLAEQAHGFPFSVQYERHLRHLERRAIDILCYVIDSNNSEAVRLSVGPFLYALQSNMLETTRRSADGPPTRKLFLFSTHDVTLIPLLVAFGIFDQKWPPYAADITLELYQHRPSKEWFTRLRYNGKEHVVAGCSSGLCPLDQFLNALTEFTLSPEAYKTLCYSTEEETTAEASHPRADQNV</sequence>
<dbReference type="InterPro" id="IPR033379">
    <property type="entry name" value="Acid_Pase_AS"/>
</dbReference>
<evidence type="ECO:0000256" key="1">
    <source>
        <dbReference type="ARBA" id="ARBA00005375"/>
    </source>
</evidence>
<evidence type="ECO:0000313" key="3">
    <source>
        <dbReference type="Proteomes" id="UP001176940"/>
    </source>
</evidence>
<dbReference type="Proteomes" id="UP001176940">
    <property type="component" value="Unassembled WGS sequence"/>
</dbReference>
<dbReference type="InterPro" id="IPR050645">
    <property type="entry name" value="Histidine_acid_phosphatase"/>
</dbReference>
<dbReference type="CDD" id="cd07061">
    <property type="entry name" value="HP_HAP_like"/>
    <property type="match status" value="1"/>
</dbReference>
<name>A0ABN9LEM8_9NEOB</name>
<dbReference type="SUPFAM" id="SSF53254">
    <property type="entry name" value="Phosphoglycerate mutase-like"/>
    <property type="match status" value="1"/>
</dbReference>
<proteinExistence type="inferred from homology"/>
<comment type="similarity">
    <text evidence="1">Belongs to the histidine acid phosphatase family.</text>
</comment>
<dbReference type="Pfam" id="PF00328">
    <property type="entry name" value="His_Phos_2"/>
    <property type="match status" value="1"/>
</dbReference>
<organism evidence="2 3">
    <name type="scientific">Ranitomeya imitator</name>
    <name type="common">mimic poison frog</name>
    <dbReference type="NCBI Taxonomy" id="111125"/>
    <lineage>
        <taxon>Eukaryota</taxon>
        <taxon>Metazoa</taxon>
        <taxon>Chordata</taxon>
        <taxon>Craniata</taxon>
        <taxon>Vertebrata</taxon>
        <taxon>Euteleostomi</taxon>
        <taxon>Amphibia</taxon>
        <taxon>Batrachia</taxon>
        <taxon>Anura</taxon>
        <taxon>Neobatrachia</taxon>
        <taxon>Hyloidea</taxon>
        <taxon>Dendrobatidae</taxon>
        <taxon>Dendrobatinae</taxon>
        <taxon>Ranitomeya</taxon>
    </lineage>
</organism>
<dbReference type="PROSITE" id="PS00616">
    <property type="entry name" value="HIS_ACID_PHOSPHAT_1"/>
    <property type="match status" value="1"/>
</dbReference>
<keyword evidence="3" id="KW-1185">Reference proteome</keyword>
<gene>
    <name evidence="2" type="ORF">RIMI_LOCUS7451373</name>
</gene>
<dbReference type="PANTHER" id="PTHR11567:SF202">
    <property type="entry name" value="LYSOPHOSPHATIDIC ACID PHOSPHATASE TYPE 6"/>
    <property type="match status" value="1"/>
</dbReference>